<proteinExistence type="predicted"/>
<evidence type="ECO:0000256" key="1">
    <source>
        <dbReference type="SAM" id="MobiDB-lite"/>
    </source>
</evidence>
<protein>
    <submittedName>
        <fullName evidence="2">Uncharacterized protein</fullName>
    </submittedName>
</protein>
<gene>
    <name evidence="2" type="ORF">PtA15_9A206</name>
</gene>
<dbReference type="RefSeq" id="XP_053023636.1">
    <property type="nucleotide sequence ID" value="XM_053172391.1"/>
</dbReference>
<dbReference type="EMBL" id="CP110429">
    <property type="protein sequence ID" value="WAQ88081.1"/>
    <property type="molecule type" value="Genomic_DNA"/>
</dbReference>
<evidence type="ECO:0000313" key="2">
    <source>
        <dbReference type="EMBL" id="WAQ88081.1"/>
    </source>
</evidence>
<dbReference type="Proteomes" id="UP001164743">
    <property type="component" value="Chromosome 9A"/>
</dbReference>
<evidence type="ECO:0000313" key="3">
    <source>
        <dbReference type="Proteomes" id="UP001164743"/>
    </source>
</evidence>
<reference evidence="2" key="1">
    <citation type="submission" date="2022-10" db="EMBL/GenBank/DDBJ databases">
        <title>Puccinia triticina Genome sequencing and assembly.</title>
        <authorList>
            <person name="Li C."/>
        </authorList>
    </citation>
    <scope>NUCLEOTIDE SEQUENCE</scope>
    <source>
        <strain evidence="2">Pt15</strain>
    </source>
</reference>
<accession>A0ABY7CS60</accession>
<feature type="region of interest" description="Disordered" evidence="1">
    <location>
        <begin position="59"/>
        <end position="89"/>
    </location>
</feature>
<organism evidence="2 3">
    <name type="scientific">Puccinia triticina</name>
    <dbReference type="NCBI Taxonomy" id="208348"/>
    <lineage>
        <taxon>Eukaryota</taxon>
        <taxon>Fungi</taxon>
        <taxon>Dikarya</taxon>
        <taxon>Basidiomycota</taxon>
        <taxon>Pucciniomycotina</taxon>
        <taxon>Pucciniomycetes</taxon>
        <taxon>Pucciniales</taxon>
        <taxon>Pucciniaceae</taxon>
        <taxon>Puccinia</taxon>
    </lineage>
</organism>
<sequence length="89" mass="10213">MVSADTTLSEFTVIQVIRSLTFEGCLAFPHWIQEHAEVSEPKTRIQFAHASKMKDNMELESAMSSSRRVIKDGRQDGKRKDPKMAYREP</sequence>
<keyword evidence="3" id="KW-1185">Reference proteome</keyword>
<name>A0ABY7CS60_9BASI</name>
<feature type="compositionally biased region" description="Basic and acidic residues" evidence="1">
    <location>
        <begin position="69"/>
        <end position="89"/>
    </location>
</feature>
<dbReference type="GeneID" id="77813286"/>